<gene>
    <name evidence="4" type="ORF">AMK59_4543</name>
</gene>
<feature type="disulfide bond" evidence="3">
    <location>
        <begin position="406"/>
        <end position="412"/>
    </location>
</feature>
<dbReference type="PIRSF" id="PIRSF000894">
    <property type="entry name" value="Acid_phosphatase"/>
    <property type="match status" value="1"/>
</dbReference>
<keyword evidence="1" id="KW-0378">Hydrolase</keyword>
<dbReference type="InterPro" id="IPR029033">
    <property type="entry name" value="His_PPase_superfam"/>
</dbReference>
<name>A0A0T6B7S1_9SCAR</name>
<keyword evidence="5" id="KW-1185">Reference proteome</keyword>
<reference evidence="4 5" key="1">
    <citation type="submission" date="2015-09" db="EMBL/GenBank/DDBJ databases">
        <title>Draft genome of the scarab beetle Oryctes borbonicus.</title>
        <authorList>
            <person name="Meyer J.M."/>
            <person name="Markov G.V."/>
            <person name="Baskaran P."/>
            <person name="Herrmann M."/>
            <person name="Sommer R.J."/>
            <person name="Roedelsperger C."/>
        </authorList>
    </citation>
    <scope>NUCLEOTIDE SEQUENCE [LARGE SCALE GENOMIC DNA]</scope>
    <source>
        <strain evidence="4">OB123</strain>
        <tissue evidence="4">Whole animal</tissue>
    </source>
</reference>
<evidence type="ECO:0000313" key="5">
    <source>
        <dbReference type="Proteomes" id="UP000051574"/>
    </source>
</evidence>
<dbReference type="Pfam" id="PF00328">
    <property type="entry name" value="His_Phos_2"/>
    <property type="match status" value="1"/>
</dbReference>
<evidence type="ECO:0000256" key="1">
    <source>
        <dbReference type="ARBA" id="ARBA00022801"/>
    </source>
</evidence>
<feature type="non-terminal residue" evidence="4">
    <location>
        <position position="418"/>
    </location>
</feature>
<sequence>IGVIAEKFSDYGNYMDEYDKKNDDDILYHLGSRTPYRFNANMDITDAKKRTCPTKIWMFIRHGTNYPSKNEINNMNNRLSLIQELVLDAHEDDSDALGTLRDEELEVFDEWVPMIEDITKEKHLTAEGERENIGLAQRMQKRYPTIFKPKFSNQTYKFRYTNSQRALRSAQAFAEGLFNNSKNVHLPPPNEKEMEILQFYSKCTKWRNEVDDNLNSLKERNLFENSEIVKEAVEDININLGLKEDELSLDDIMLMYKACGFETAWNDSLISPWCLPFDLDTIKVFEYIGDLRQYWFSGYGYKINYQQACPAFNDMIKFFENKNTPRTATLYFTHSGALLKLLTLLGLDHDKEHLLHSNYMSNSERKYRTSAFDNFASNIAFILHGCKSKQKVTVRQNEYIIRLPACPKTDSCDLSIIK</sequence>
<feature type="non-terminal residue" evidence="4">
    <location>
        <position position="1"/>
    </location>
</feature>
<dbReference type="InterPro" id="IPR016274">
    <property type="entry name" value="Histidine_acid_Pase_euk"/>
</dbReference>
<dbReference type="PANTHER" id="PTHR20963:SF51">
    <property type="entry name" value="MULTIPLE INOSITOL POLYPHOSPHATE PHOSPHATASE 1"/>
    <property type="match status" value="1"/>
</dbReference>
<dbReference type="Proteomes" id="UP000051574">
    <property type="component" value="Unassembled WGS sequence"/>
</dbReference>
<proteinExistence type="predicted"/>
<keyword evidence="2" id="KW-0325">Glycoprotein</keyword>
<accession>A0A0T6B7S1</accession>
<evidence type="ECO:0000256" key="3">
    <source>
        <dbReference type="PIRSR" id="PIRSR000894-2"/>
    </source>
</evidence>
<dbReference type="SUPFAM" id="SSF53254">
    <property type="entry name" value="Phosphoglycerate mutase-like"/>
    <property type="match status" value="1"/>
</dbReference>
<dbReference type="CDD" id="cd07061">
    <property type="entry name" value="HP_HAP_like"/>
    <property type="match status" value="1"/>
</dbReference>
<dbReference type="Gene3D" id="3.40.50.1240">
    <property type="entry name" value="Phosphoglycerate mutase-like"/>
    <property type="match status" value="1"/>
</dbReference>
<evidence type="ECO:0000256" key="2">
    <source>
        <dbReference type="ARBA" id="ARBA00023180"/>
    </source>
</evidence>
<dbReference type="GO" id="GO:0003993">
    <property type="term" value="F:acid phosphatase activity"/>
    <property type="evidence" value="ECO:0007669"/>
    <property type="project" value="TreeGrafter"/>
</dbReference>
<feature type="disulfide bond" evidence="3">
    <location>
        <begin position="259"/>
        <end position="274"/>
    </location>
</feature>
<dbReference type="PANTHER" id="PTHR20963">
    <property type="entry name" value="MULTIPLE INOSITOL POLYPHOSPHATE PHOSPHATASE-RELATED"/>
    <property type="match status" value="1"/>
</dbReference>
<dbReference type="InterPro" id="IPR000560">
    <property type="entry name" value="His_Pase_clade-2"/>
</dbReference>
<comment type="caution">
    <text evidence="4">The sequence shown here is derived from an EMBL/GenBank/DDBJ whole genome shotgun (WGS) entry which is preliminary data.</text>
</comment>
<dbReference type="EMBL" id="LJIG01009277">
    <property type="protein sequence ID" value="KRT83402.1"/>
    <property type="molecule type" value="Genomic_DNA"/>
</dbReference>
<dbReference type="GO" id="GO:0052745">
    <property type="term" value="F:inositol phosphate phosphatase activity"/>
    <property type="evidence" value="ECO:0007669"/>
    <property type="project" value="TreeGrafter"/>
</dbReference>
<feature type="disulfide bond" evidence="3">
    <location>
        <begin position="52"/>
        <end position="386"/>
    </location>
</feature>
<evidence type="ECO:0000313" key="4">
    <source>
        <dbReference type="EMBL" id="KRT83402.1"/>
    </source>
</evidence>
<organism evidence="4 5">
    <name type="scientific">Oryctes borbonicus</name>
    <dbReference type="NCBI Taxonomy" id="1629725"/>
    <lineage>
        <taxon>Eukaryota</taxon>
        <taxon>Metazoa</taxon>
        <taxon>Ecdysozoa</taxon>
        <taxon>Arthropoda</taxon>
        <taxon>Hexapoda</taxon>
        <taxon>Insecta</taxon>
        <taxon>Pterygota</taxon>
        <taxon>Neoptera</taxon>
        <taxon>Endopterygota</taxon>
        <taxon>Coleoptera</taxon>
        <taxon>Polyphaga</taxon>
        <taxon>Scarabaeiformia</taxon>
        <taxon>Scarabaeidae</taxon>
        <taxon>Dynastinae</taxon>
        <taxon>Oryctes</taxon>
    </lineage>
</organism>
<dbReference type="AlphaFoldDB" id="A0A0T6B7S1"/>
<keyword evidence="3" id="KW-1015">Disulfide bond</keyword>
<dbReference type="OrthoDB" id="6509975at2759"/>
<protein>
    <submittedName>
        <fullName evidence="4">Phosphatase</fullName>
    </submittedName>
</protein>